<feature type="transmembrane region" description="Helical" evidence="12">
    <location>
        <begin position="108"/>
        <end position="128"/>
    </location>
</feature>
<dbReference type="GO" id="GO:0016020">
    <property type="term" value="C:membrane"/>
    <property type="evidence" value="ECO:0007669"/>
    <property type="project" value="UniProtKB-SubCell"/>
</dbReference>
<evidence type="ECO:0000256" key="11">
    <source>
        <dbReference type="ARBA" id="ARBA00023444"/>
    </source>
</evidence>
<evidence type="ECO:0000256" key="12">
    <source>
        <dbReference type="SAM" id="Phobius"/>
    </source>
</evidence>
<dbReference type="GO" id="GO:0016491">
    <property type="term" value="F:oxidoreductase activity"/>
    <property type="evidence" value="ECO:0007669"/>
    <property type="project" value="UniProtKB-KW"/>
</dbReference>
<keyword evidence="2" id="KW-1003">Cell membrane</keyword>
<gene>
    <name evidence="13" type="ORF">EV193_102308</name>
</gene>
<dbReference type="Proteomes" id="UP000294257">
    <property type="component" value="Unassembled WGS sequence"/>
</dbReference>
<keyword evidence="6" id="KW-0560">Oxidoreductase</keyword>
<accession>A0A4Q7L1E6</accession>
<evidence type="ECO:0000256" key="2">
    <source>
        <dbReference type="ARBA" id="ARBA00022475"/>
    </source>
</evidence>
<dbReference type="PANTHER" id="PTHR35457">
    <property type="entry name" value="HEME A SYNTHASE"/>
    <property type="match status" value="1"/>
</dbReference>
<evidence type="ECO:0000256" key="9">
    <source>
        <dbReference type="ARBA" id="ARBA00023136"/>
    </source>
</evidence>
<evidence type="ECO:0000256" key="3">
    <source>
        <dbReference type="ARBA" id="ARBA00022692"/>
    </source>
</evidence>
<feature type="transmembrane region" description="Helical" evidence="12">
    <location>
        <begin position="178"/>
        <end position="199"/>
    </location>
</feature>
<feature type="transmembrane region" description="Helical" evidence="12">
    <location>
        <begin position="20"/>
        <end position="41"/>
    </location>
</feature>
<dbReference type="InterPro" id="IPR003780">
    <property type="entry name" value="COX15/CtaA_fam"/>
</dbReference>
<dbReference type="Pfam" id="PF02628">
    <property type="entry name" value="COX15-CtaA"/>
    <property type="match status" value="1"/>
</dbReference>
<dbReference type="InterPro" id="IPR050450">
    <property type="entry name" value="COX15/CtaA_HemeA_synthase"/>
</dbReference>
<feature type="transmembrane region" description="Helical" evidence="12">
    <location>
        <begin position="134"/>
        <end position="157"/>
    </location>
</feature>
<keyword evidence="7" id="KW-0408">Iron</keyword>
<organism evidence="13 14">
    <name type="scientific">Herbihabitans rhizosphaerae</name>
    <dbReference type="NCBI Taxonomy" id="1872711"/>
    <lineage>
        <taxon>Bacteria</taxon>
        <taxon>Bacillati</taxon>
        <taxon>Actinomycetota</taxon>
        <taxon>Actinomycetes</taxon>
        <taxon>Pseudonocardiales</taxon>
        <taxon>Pseudonocardiaceae</taxon>
        <taxon>Herbihabitans</taxon>
    </lineage>
</organism>
<dbReference type="RefSeq" id="WP_242613188.1">
    <property type="nucleotide sequence ID" value="NZ_SGWQ01000002.1"/>
</dbReference>
<keyword evidence="10" id="KW-1015">Disulfide bond</keyword>
<dbReference type="PANTHER" id="PTHR35457:SF1">
    <property type="entry name" value="HEME A SYNTHASE"/>
    <property type="match status" value="1"/>
</dbReference>
<keyword evidence="5 12" id="KW-1133">Transmembrane helix</keyword>
<feature type="transmembrane region" description="Helical" evidence="12">
    <location>
        <begin position="82"/>
        <end position="101"/>
    </location>
</feature>
<evidence type="ECO:0000256" key="1">
    <source>
        <dbReference type="ARBA" id="ARBA00004141"/>
    </source>
</evidence>
<keyword evidence="4" id="KW-0479">Metal-binding</keyword>
<comment type="pathway">
    <text evidence="11">Porphyrin-containing compound metabolism.</text>
</comment>
<proteinExistence type="predicted"/>
<feature type="transmembrane region" description="Helical" evidence="12">
    <location>
        <begin position="280"/>
        <end position="301"/>
    </location>
</feature>
<dbReference type="SUPFAM" id="SSF103473">
    <property type="entry name" value="MFS general substrate transporter"/>
    <property type="match status" value="1"/>
</dbReference>
<evidence type="ECO:0000256" key="5">
    <source>
        <dbReference type="ARBA" id="ARBA00022989"/>
    </source>
</evidence>
<sequence length="321" mass="34455">MLDTLKARIDRIPAPSHRLVRTIALVNLILQGTIAVTGSIVRVTGSGLGCPTWPECFPGSMVPVEHPEYEMLNQWIEFGNRLLNGVIGAGALAVFAAVWLSRPRRSRVVKLAVAMPAGVLFQGVLGGITVRTNLLWWTVALHLIASAVLVWFAFLLLHAINDADGPPRKLVPPVVSHLLVVAVVVLGGLVVAGTMVTGAGPHAGDRDVPRLNLPVETLAHVHASLLYTFLALLLIIGAVIWRTARHERKLWRRYLTLVAVVLAQGLIGVVQFLTDVPGGLVVLHVLGAMSVIVATAAFWCATTDRAPHTEDAEQAEVRVPA</sequence>
<dbReference type="AlphaFoldDB" id="A0A4Q7L1E6"/>
<feature type="transmembrane region" description="Helical" evidence="12">
    <location>
        <begin position="254"/>
        <end position="274"/>
    </location>
</feature>
<name>A0A4Q7L1E6_9PSEU</name>
<comment type="subcellular location">
    <subcellularLocation>
        <location evidence="1">Membrane</location>
        <topology evidence="1">Multi-pass membrane protein</topology>
    </subcellularLocation>
</comment>
<reference evidence="13 14" key="1">
    <citation type="submission" date="2019-02" db="EMBL/GenBank/DDBJ databases">
        <title>Genomic Encyclopedia of Type Strains, Phase IV (KMG-IV): sequencing the most valuable type-strain genomes for metagenomic binning, comparative biology and taxonomic classification.</title>
        <authorList>
            <person name="Goeker M."/>
        </authorList>
    </citation>
    <scope>NUCLEOTIDE SEQUENCE [LARGE SCALE GENOMIC DNA]</scope>
    <source>
        <strain evidence="13 14">DSM 101727</strain>
    </source>
</reference>
<evidence type="ECO:0000313" key="14">
    <source>
        <dbReference type="Proteomes" id="UP000294257"/>
    </source>
</evidence>
<dbReference type="InterPro" id="IPR036259">
    <property type="entry name" value="MFS_trans_sf"/>
</dbReference>
<dbReference type="GO" id="GO:0046872">
    <property type="term" value="F:metal ion binding"/>
    <property type="evidence" value="ECO:0007669"/>
    <property type="project" value="UniProtKB-KW"/>
</dbReference>
<keyword evidence="8" id="KW-0350">Heme biosynthesis</keyword>
<keyword evidence="14" id="KW-1185">Reference proteome</keyword>
<dbReference type="EMBL" id="SGWQ01000002">
    <property type="protein sequence ID" value="RZS43329.1"/>
    <property type="molecule type" value="Genomic_DNA"/>
</dbReference>
<comment type="caution">
    <text evidence="13">The sequence shown here is derived from an EMBL/GenBank/DDBJ whole genome shotgun (WGS) entry which is preliminary data.</text>
</comment>
<protein>
    <submittedName>
        <fullName evidence="13">Cytochrome c oxidase assembly protein subunit 15</fullName>
    </submittedName>
</protein>
<feature type="transmembrane region" description="Helical" evidence="12">
    <location>
        <begin position="219"/>
        <end position="242"/>
    </location>
</feature>
<evidence type="ECO:0000256" key="8">
    <source>
        <dbReference type="ARBA" id="ARBA00023133"/>
    </source>
</evidence>
<evidence type="ECO:0000256" key="10">
    <source>
        <dbReference type="ARBA" id="ARBA00023157"/>
    </source>
</evidence>
<evidence type="ECO:0000256" key="4">
    <source>
        <dbReference type="ARBA" id="ARBA00022723"/>
    </source>
</evidence>
<evidence type="ECO:0000256" key="7">
    <source>
        <dbReference type="ARBA" id="ARBA00023004"/>
    </source>
</evidence>
<keyword evidence="9 12" id="KW-0472">Membrane</keyword>
<dbReference type="GO" id="GO:0006784">
    <property type="term" value="P:heme A biosynthetic process"/>
    <property type="evidence" value="ECO:0007669"/>
    <property type="project" value="InterPro"/>
</dbReference>
<evidence type="ECO:0000313" key="13">
    <source>
        <dbReference type="EMBL" id="RZS43329.1"/>
    </source>
</evidence>
<evidence type="ECO:0000256" key="6">
    <source>
        <dbReference type="ARBA" id="ARBA00023002"/>
    </source>
</evidence>
<keyword evidence="3 12" id="KW-0812">Transmembrane</keyword>